<evidence type="ECO:0008006" key="4">
    <source>
        <dbReference type="Google" id="ProtNLM"/>
    </source>
</evidence>
<keyword evidence="1" id="KW-1133">Transmembrane helix</keyword>
<comment type="caution">
    <text evidence="2">The sequence shown here is derived from an EMBL/GenBank/DDBJ whole genome shotgun (WGS) entry which is preliminary data.</text>
</comment>
<dbReference type="OrthoDB" id="5801787at2"/>
<proteinExistence type="predicted"/>
<dbReference type="EMBL" id="JMIW01000002">
    <property type="protein sequence ID" value="KEO90976.1"/>
    <property type="molecule type" value="Genomic_DNA"/>
</dbReference>
<keyword evidence="3" id="KW-1185">Reference proteome</keyword>
<dbReference type="STRING" id="1044.EH31_08045"/>
<dbReference type="eggNOG" id="ENOG50336M6">
    <property type="taxonomic scope" value="Bacteria"/>
</dbReference>
<reference evidence="2 3" key="1">
    <citation type="submission" date="2014-04" db="EMBL/GenBank/DDBJ databases">
        <title>A comprehensive comparison of genomes of Erythrobacter spp. strains.</title>
        <authorList>
            <person name="Zheng Q."/>
        </authorList>
    </citation>
    <scope>NUCLEOTIDE SEQUENCE [LARGE SCALE GENOMIC DNA]</scope>
    <source>
        <strain evidence="2 3">DSM 6997</strain>
    </source>
</reference>
<keyword evidence="1" id="KW-0812">Transmembrane</keyword>
<evidence type="ECO:0000256" key="1">
    <source>
        <dbReference type="SAM" id="Phobius"/>
    </source>
</evidence>
<name>A0A074M861_ERYLO</name>
<accession>A0A074M861</accession>
<organism evidence="2 3">
    <name type="scientific">Erythrobacter longus</name>
    <dbReference type="NCBI Taxonomy" id="1044"/>
    <lineage>
        <taxon>Bacteria</taxon>
        <taxon>Pseudomonadati</taxon>
        <taxon>Pseudomonadota</taxon>
        <taxon>Alphaproteobacteria</taxon>
        <taxon>Sphingomonadales</taxon>
        <taxon>Erythrobacteraceae</taxon>
        <taxon>Erythrobacter/Porphyrobacter group</taxon>
        <taxon>Erythrobacter</taxon>
    </lineage>
</organism>
<dbReference type="RefSeq" id="WP_051699047.1">
    <property type="nucleotide sequence ID" value="NZ_JMIW01000002.1"/>
</dbReference>
<evidence type="ECO:0000313" key="2">
    <source>
        <dbReference type="EMBL" id="KEO90976.1"/>
    </source>
</evidence>
<feature type="transmembrane region" description="Helical" evidence="1">
    <location>
        <begin position="92"/>
        <end position="110"/>
    </location>
</feature>
<feature type="transmembrane region" description="Helical" evidence="1">
    <location>
        <begin position="63"/>
        <end position="85"/>
    </location>
</feature>
<protein>
    <recommendedName>
        <fullName evidence="4">Sugar transporter</fullName>
    </recommendedName>
</protein>
<dbReference type="AlphaFoldDB" id="A0A074M861"/>
<gene>
    <name evidence="2" type="ORF">EH31_08045</name>
</gene>
<dbReference type="Proteomes" id="UP000027647">
    <property type="component" value="Unassembled WGS sequence"/>
</dbReference>
<evidence type="ECO:0000313" key="3">
    <source>
        <dbReference type="Proteomes" id="UP000027647"/>
    </source>
</evidence>
<sequence>METTLNGGAGAGAKTPWHLWVVGGVSLLWNSGGAVSYTTTKLGMLEGSGIPAEQIEYLANIPAWASAFWALGVWGCLLGSGALLLRSRFATALFGISLVGLLGLTVYQRLLSDLPASYQTMGHSLFAALIWVITIALFIYARRQQVNGVLR</sequence>
<feature type="transmembrane region" description="Helical" evidence="1">
    <location>
        <begin position="122"/>
        <end position="141"/>
    </location>
</feature>
<keyword evidence="1" id="KW-0472">Membrane</keyword>